<comment type="caution">
    <text evidence="3">The sequence shown here is derived from an EMBL/GenBank/DDBJ whole genome shotgun (WGS) entry which is preliminary data.</text>
</comment>
<dbReference type="Pfam" id="PF00075">
    <property type="entry name" value="RNase_H"/>
    <property type="match status" value="1"/>
</dbReference>
<evidence type="ECO:0000313" key="4">
    <source>
        <dbReference type="Proteomes" id="UP001150217"/>
    </source>
</evidence>
<dbReference type="PROSITE" id="PS50879">
    <property type="entry name" value="RNASE_H_1"/>
    <property type="match status" value="1"/>
</dbReference>
<feature type="non-terminal residue" evidence="3">
    <location>
        <position position="214"/>
    </location>
</feature>
<dbReference type="InterPro" id="IPR012337">
    <property type="entry name" value="RNaseH-like_sf"/>
</dbReference>
<evidence type="ECO:0000259" key="2">
    <source>
        <dbReference type="PROSITE" id="PS50879"/>
    </source>
</evidence>
<accession>A0ABQ8VB23</accession>
<feature type="domain" description="RNase H type-1" evidence="2">
    <location>
        <begin position="155"/>
        <end position="214"/>
    </location>
</feature>
<dbReference type="EMBL" id="JANVFT010000052">
    <property type="protein sequence ID" value="KAJ4484643.1"/>
    <property type="molecule type" value="Genomic_DNA"/>
</dbReference>
<evidence type="ECO:0000313" key="3">
    <source>
        <dbReference type="EMBL" id="KAJ4484643.1"/>
    </source>
</evidence>
<organism evidence="3 4">
    <name type="scientific">Lentinula lateritia</name>
    <dbReference type="NCBI Taxonomy" id="40482"/>
    <lineage>
        <taxon>Eukaryota</taxon>
        <taxon>Fungi</taxon>
        <taxon>Dikarya</taxon>
        <taxon>Basidiomycota</taxon>
        <taxon>Agaricomycotina</taxon>
        <taxon>Agaricomycetes</taxon>
        <taxon>Agaricomycetidae</taxon>
        <taxon>Agaricales</taxon>
        <taxon>Marasmiineae</taxon>
        <taxon>Omphalotaceae</taxon>
        <taxon>Lentinula</taxon>
    </lineage>
</organism>
<feature type="compositionally biased region" description="Polar residues" evidence="1">
    <location>
        <begin position="104"/>
        <end position="115"/>
    </location>
</feature>
<evidence type="ECO:0000256" key="1">
    <source>
        <dbReference type="SAM" id="MobiDB-lite"/>
    </source>
</evidence>
<reference evidence="3" key="1">
    <citation type="submission" date="2022-08" db="EMBL/GenBank/DDBJ databases">
        <title>A Global Phylogenomic Analysis of the Shiitake Genus Lentinula.</title>
        <authorList>
            <consortium name="DOE Joint Genome Institute"/>
            <person name="Sierra-Patev S."/>
            <person name="Min B."/>
            <person name="Naranjo-Ortiz M."/>
            <person name="Looney B."/>
            <person name="Konkel Z."/>
            <person name="Slot J.C."/>
            <person name="Sakamoto Y."/>
            <person name="Steenwyk J.L."/>
            <person name="Rokas A."/>
            <person name="Carro J."/>
            <person name="Camarero S."/>
            <person name="Ferreira P."/>
            <person name="Molpeceres G."/>
            <person name="Ruiz-Duenas F.J."/>
            <person name="Serrano A."/>
            <person name="Henrissat B."/>
            <person name="Drula E."/>
            <person name="Hughes K.W."/>
            <person name="Mata J.L."/>
            <person name="Ishikawa N.K."/>
            <person name="Vargas-Isla R."/>
            <person name="Ushijima S."/>
            <person name="Smith C.A."/>
            <person name="Ahrendt S."/>
            <person name="Andreopoulos W."/>
            <person name="He G."/>
            <person name="Labutti K."/>
            <person name="Lipzen A."/>
            <person name="Ng V."/>
            <person name="Riley R."/>
            <person name="Sandor L."/>
            <person name="Barry K."/>
            <person name="Martinez A.T."/>
            <person name="Xiao Y."/>
            <person name="Gibbons J.G."/>
            <person name="Terashima K."/>
            <person name="Grigoriev I.V."/>
            <person name="Hibbett D.S."/>
        </authorList>
    </citation>
    <scope>NUCLEOTIDE SEQUENCE</scope>
    <source>
        <strain evidence="3">RHP3577 ss4</strain>
    </source>
</reference>
<dbReference type="InterPro" id="IPR002156">
    <property type="entry name" value="RNaseH_domain"/>
</dbReference>
<sequence>MPIWYHKEADTEIRSINHTTASVCLRTKHRIQTVGDTVALTFRQQNPEHEPTSLCQCKECTGMHEGYNCQHPHGCMNQALKLLNSLPKKWDPRSELPEDYQNKPIPTSTLPSGENPFDTNITTTGSLANIFRIFTDETIEPINILPKLKPQPRIGEQRITIATDGSCENNDKQNAKAGAGVFIADEHTENQSAKLPQYVHQSNQTGEIVAVKIA</sequence>
<dbReference type="Proteomes" id="UP001150217">
    <property type="component" value="Unassembled WGS sequence"/>
</dbReference>
<gene>
    <name evidence="3" type="ORF">C8R41DRAFT_706832</name>
</gene>
<dbReference type="SUPFAM" id="SSF53098">
    <property type="entry name" value="Ribonuclease H-like"/>
    <property type="match status" value="1"/>
</dbReference>
<dbReference type="Gene3D" id="3.30.420.10">
    <property type="entry name" value="Ribonuclease H-like superfamily/Ribonuclease H"/>
    <property type="match status" value="1"/>
</dbReference>
<dbReference type="InterPro" id="IPR036397">
    <property type="entry name" value="RNaseH_sf"/>
</dbReference>
<feature type="region of interest" description="Disordered" evidence="1">
    <location>
        <begin position="92"/>
        <end position="115"/>
    </location>
</feature>
<keyword evidence="4" id="KW-1185">Reference proteome</keyword>
<proteinExistence type="predicted"/>
<protein>
    <recommendedName>
        <fullName evidence="2">RNase H type-1 domain-containing protein</fullName>
    </recommendedName>
</protein>
<name>A0ABQ8VB23_9AGAR</name>